<gene>
    <name evidence="3" type="ORF">COS30_02160</name>
</gene>
<dbReference type="PANTHER" id="PTHR36303">
    <property type="entry name" value="2',3'-CYCLIC-NUCLEOTIDE 2'-PHOSPHODIESTERASE"/>
    <property type="match status" value="1"/>
</dbReference>
<dbReference type="InterPro" id="IPR029052">
    <property type="entry name" value="Metallo-depent_PP-like"/>
</dbReference>
<feature type="binding site" evidence="2">
    <location>
        <position position="8"/>
    </location>
    <ligand>
        <name>Fe cation</name>
        <dbReference type="ChEBI" id="CHEBI:24875"/>
        <label>1</label>
    </ligand>
</feature>
<feature type="binding site" evidence="2">
    <location>
        <position position="40"/>
    </location>
    <ligand>
        <name>Fe cation</name>
        <dbReference type="ChEBI" id="CHEBI:24875"/>
        <label>1</label>
    </ligand>
</feature>
<organism evidence="3 4">
    <name type="scientific">Candidatus Portnoybacteria bacterium CG02_land_8_20_14_3_00_45_8</name>
    <dbReference type="NCBI Taxonomy" id="1974807"/>
    <lineage>
        <taxon>Bacteria</taxon>
        <taxon>Candidatus Portnoyibacteriota</taxon>
    </lineage>
</organism>
<dbReference type="InterPro" id="IPR005235">
    <property type="entry name" value="YmdB-like"/>
</dbReference>
<protein>
    <submittedName>
        <fullName evidence="3">TIGR00282 family metallophosphoesterase</fullName>
    </submittedName>
</protein>
<dbReference type="NCBIfam" id="TIGR00282">
    <property type="entry name" value="TIGR00282 family metallophosphoesterase"/>
    <property type="match status" value="1"/>
</dbReference>
<dbReference type="Proteomes" id="UP000229247">
    <property type="component" value="Unassembled WGS sequence"/>
</dbReference>
<keyword evidence="2" id="KW-0479">Metal-binding</keyword>
<feature type="binding site" evidence="2">
    <location>
        <position position="39"/>
    </location>
    <ligand>
        <name>Fe cation</name>
        <dbReference type="ChEBI" id="CHEBI:24875"/>
        <label>2</label>
    </ligand>
</feature>
<feature type="binding site" evidence="2">
    <location>
        <position position="67"/>
    </location>
    <ligand>
        <name>Fe cation</name>
        <dbReference type="ChEBI" id="CHEBI:24875"/>
        <label>2</label>
    </ligand>
</feature>
<evidence type="ECO:0000313" key="3">
    <source>
        <dbReference type="EMBL" id="PIV38436.1"/>
    </source>
</evidence>
<reference evidence="4" key="1">
    <citation type="submission" date="2017-09" db="EMBL/GenBank/DDBJ databases">
        <title>Depth-based differentiation of microbial function through sediment-hosted aquifers and enrichment of novel symbionts in the deep terrestrial subsurface.</title>
        <authorList>
            <person name="Probst A.J."/>
            <person name="Ladd B."/>
            <person name="Jarett J.K."/>
            <person name="Geller-Mcgrath D.E."/>
            <person name="Sieber C.M.K."/>
            <person name="Emerson J.B."/>
            <person name="Anantharaman K."/>
            <person name="Thomas B.C."/>
            <person name="Malmstrom R."/>
            <person name="Stieglmeier M."/>
            <person name="Klingl A."/>
            <person name="Woyke T."/>
            <person name="Ryan C.M."/>
            <person name="Banfield J.F."/>
        </authorList>
    </citation>
    <scope>NUCLEOTIDE SEQUENCE [LARGE SCALE GENOMIC DNA]</scope>
</reference>
<feature type="binding site" evidence="2">
    <location>
        <position position="39"/>
    </location>
    <ligand>
        <name>Fe cation</name>
        <dbReference type="ChEBI" id="CHEBI:24875"/>
        <label>1</label>
    </ligand>
</feature>
<sequence>MRVLFFGDIVGQPGREALKIALPDFKRELKPDLIVANGENMVHGNGLAPEQVKEVLAAGVDWLTLGDHTFDLKSGEEVLADKTQPVLRPLNWPGNVPGRGYEIISLGVRRLLLVNLIGRVFMRHDFDDPFQKIKELLEDYSLKGKEQGTKPADAIIVDFHAEATSEKEALGWFLDGQVSAVIGTHTHVATADEKILLQGTAYITDIGMVGPRDSVLGRNKDIVIKRMLNQRKLKMDIASDGPVEICGVLLTIDDKTGLAQNIVRVKKEVVLS</sequence>
<feature type="binding site" evidence="2">
    <location>
        <position position="160"/>
    </location>
    <ligand>
        <name>Fe cation</name>
        <dbReference type="ChEBI" id="CHEBI:24875"/>
        <label>2</label>
    </ligand>
</feature>
<feature type="binding site" evidence="2">
    <location>
        <position position="187"/>
    </location>
    <ligand>
        <name>Fe cation</name>
        <dbReference type="ChEBI" id="CHEBI:24875"/>
        <label>1</label>
    </ligand>
</feature>
<dbReference type="PIRSF" id="PIRSF004789">
    <property type="entry name" value="DR1281"/>
    <property type="match status" value="1"/>
</dbReference>
<dbReference type="SUPFAM" id="SSF56300">
    <property type="entry name" value="Metallo-dependent phosphatases"/>
    <property type="match status" value="1"/>
</dbReference>
<evidence type="ECO:0000256" key="1">
    <source>
        <dbReference type="PIRSR" id="PIRSR004789-50"/>
    </source>
</evidence>
<accession>A0A2M7D5Y9</accession>
<dbReference type="Pfam" id="PF13277">
    <property type="entry name" value="YmdB"/>
    <property type="match status" value="1"/>
</dbReference>
<dbReference type="GO" id="GO:0046872">
    <property type="term" value="F:metal ion binding"/>
    <property type="evidence" value="ECO:0007669"/>
    <property type="project" value="UniProtKB-KW"/>
</dbReference>
<comment type="caution">
    <text evidence="3">The sequence shown here is derived from an EMBL/GenBank/DDBJ whole genome shotgun (WGS) entry which is preliminary data.</text>
</comment>
<evidence type="ECO:0000256" key="2">
    <source>
        <dbReference type="PIRSR" id="PIRSR004789-51"/>
    </source>
</evidence>
<feature type="active site" description="Proton donor" evidence="1">
    <location>
        <position position="68"/>
    </location>
</feature>
<dbReference type="EMBL" id="PEUE01000050">
    <property type="protein sequence ID" value="PIV38436.1"/>
    <property type="molecule type" value="Genomic_DNA"/>
</dbReference>
<dbReference type="PANTHER" id="PTHR36303:SF1">
    <property type="entry name" value="2',3'-CYCLIC-NUCLEOTIDE 2'-PHOSPHODIESTERASE"/>
    <property type="match status" value="1"/>
</dbReference>
<feature type="binding site" evidence="2">
    <location>
        <position position="185"/>
    </location>
    <ligand>
        <name>Fe cation</name>
        <dbReference type="ChEBI" id="CHEBI:24875"/>
        <label>2</label>
    </ligand>
</feature>
<proteinExistence type="predicted"/>
<dbReference type="Gene3D" id="3.60.21.10">
    <property type="match status" value="1"/>
</dbReference>
<dbReference type="AlphaFoldDB" id="A0A2M7D5Y9"/>
<evidence type="ECO:0000313" key="4">
    <source>
        <dbReference type="Proteomes" id="UP000229247"/>
    </source>
</evidence>
<name>A0A2M7D5Y9_9BACT</name>
<dbReference type="GO" id="GO:0004113">
    <property type="term" value="F:2',3'-cyclic-nucleotide 3'-phosphodiesterase activity"/>
    <property type="evidence" value="ECO:0007669"/>
    <property type="project" value="TreeGrafter"/>
</dbReference>